<dbReference type="AlphaFoldDB" id="A0A512AYZ9"/>
<protein>
    <recommendedName>
        <fullName evidence="3">Outer membrane protein beta-barrel domain-containing protein</fullName>
    </recommendedName>
</protein>
<comment type="caution">
    <text evidence="1">The sequence shown here is derived from an EMBL/GenBank/DDBJ whole genome shotgun (WGS) entry which is preliminary data.</text>
</comment>
<evidence type="ECO:0008006" key="3">
    <source>
        <dbReference type="Google" id="ProtNLM"/>
    </source>
</evidence>
<accession>A0A512AYZ9</accession>
<evidence type="ECO:0000313" key="2">
    <source>
        <dbReference type="Proteomes" id="UP000321532"/>
    </source>
</evidence>
<proteinExistence type="predicted"/>
<evidence type="ECO:0000313" key="1">
    <source>
        <dbReference type="EMBL" id="GEO04939.1"/>
    </source>
</evidence>
<organism evidence="1 2">
    <name type="scientific">Adhaeribacter aerolatus</name>
    <dbReference type="NCBI Taxonomy" id="670289"/>
    <lineage>
        <taxon>Bacteria</taxon>
        <taxon>Pseudomonadati</taxon>
        <taxon>Bacteroidota</taxon>
        <taxon>Cytophagia</taxon>
        <taxon>Cytophagales</taxon>
        <taxon>Hymenobacteraceae</taxon>
        <taxon>Adhaeribacter</taxon>
    </lineage>
</organism>
<dbReference type="OrthoDB" id="937962at2"/>
<reference evidence="1 2" key="1">
    <citation type="submission" date="2019-07" db="EMBL/GenBank/DDBJ databases">
        <title>Whole genome shotgun sequence of Adhaeribacter aerolatus NBRC 106133.</title>
        <authorList>
            <person name="Hosoyama A."/>
            <person name="Uohara A."/>
            <person name="Ohji S."/>
            <person name="Ichikawa N."/>
        </authorList>
    </citation>
    <scope>NUCLEOTIDE SEQUENCE [LARGE SCALE GENOMIC DNA]</scope>
    <source>
        <strain evidence="1 2">NBRC 106133</strain>
    </source>
</reference>
<sequence length="267" mass="30849">MVKKIYLLICFWLLVLGTYGQDIITRTDGVEIKAQELEVKPGQVSFKLFQVPDTLVYQISVQDVQTIKMADGSVRTFNSPGTASEKKNTPFNYETQSGRNMLLFYPLDLVYANATLAYERIARSGKMGFRVPVSFGLSKEFQNNFNEFRRNTRLGVGLEINYYPFGQGRLQYYFGSALGFRTYQLLYYTSINSPNGPQPQEHTMKAQMYSLAFRNGVYYQVSRHFILSADAGLGYRIFQEPQRPDGYYPENRDQMFLPVNFHLGFRF</sequence>
<dbReference type="RefSeq" id="WP_146898195.1">
    <property type="nucleotide sequence ID" value="NZ_BJYS01000018.1"/>
</dbReference>
<dbReference type="EMBL" id="BJYS01000018">
    <property type="protein sequence ID" value="GEO04939.1"/>
    <property type="molecule type" value="Genomic_DNA"/>
</dbReference>
<dbReference type="Proteomes" id="UP000321532">
    <property type="component" value="Unassembled WGS sequence"/>
</dbReference>
<name>A0A512AYZ9_9BACT</name>
<gene>
    <name evidence="1" type="ORF">AAE02nite_26030</name>
</gene>
<keyword evidence="2" id="KW-1185">Reference proteome</keyword>